<feature type="region of interest" description="Disordered" evidence="1">
    <location>
        <begin position="212"/>
        <end position="234"/>
    </location>
</feature>
<feature type="compositionally biased region" description="Basic and acidic residues" evidence="1">
    <location>
        <begin position="212"/>
        <end position="221"/>
    </location>
</feature>
<comment type="caution">
    <text evidence="2">The sequence shown here is derived from an EMBL/GenBank/DDBJ whole genome shotgun (WGS) entry which is preliminary data.</text>
</comment>
<evidence type="ECO:0000313" key="3">
    <source>
        <dbReference type="Proteomes" id="UP001189429"/>
    </source>
</evidence>
<evidence type="ECO:0000256" key="1">
    <source>
        <dbReference type="SAM" id="MobiDB-lite"/>
    </source>
</evidence>
<reference evidence="2" key="1">
    <citation type="submission" date="2023-10" db="EMBL/GenBank/DDBJ databases">
        <authorList>
            <person name="Chen Y."/>
            <person name="Shah S."/>
            <person name="Dougan E. K."/>
            <person name="Thang M."/>
            <person name="Chan C."/>
        </authorList>
    </citation>
    <scope>NUCLEOTIDE SEQUENCE [LARGE SCALE GENOMIC DNA]</scope>
</reference>
<dbReference type="Proteomes" id="UP001189429">
    <property type="component" value="Unassembled WGS sequence"/>
</dbReference>
<protein>
    <submittedName>
        <fullName evidence="2">Uncharacterized protein</fullName>
    </submittedName>
</protein>
<accession>A0ABN9PW66</accession>
<gene>
    <name evidence="2" type="ORF">PCOR1329_LOCUS5590</name>
</gene>
<dbReference type="EMBL" id="CAUYUJ010001478">
    <property type="protein sequence ID" value="CAK0796127.1"/>
    <property type="molecule type" value="Genomic_DNA"/>
</dbReference>
<keyword evidence="3" id="KW-1185">Reference proteome</keyword>
<evidence type="ECO:0000313" key="2">
    <source>
        <dbReference type="EMBL" id="CAK0796127.1"/>
    </source>
</evidence>
<name>A0ABN9PW66_9DINO</name>
<feature type="region of interest" description="Disordered" evidence="1">
    <location>
        <begin position="126"/>
        <end position="160"/>
    </location>
</feature>
<organism evidence="2 3">
    <name type="scientific">Prorocentrum cordatum</name>
    <dbReference type="NCBI Taxonomy" id="2364126"/>
    <lineage>
        <taxon>Eukaryota</taxon>
        <taxon>Sar</taxon>
        <taxon>Alveolata</taxon>
        <taxon>Dinophyceae</taxon>
        <taxon>Prorocentrales</taxon>
        <taxon>Prorocentraceae</taxon>
        <taxon>Prorocentrum</taxon>
    </lineage>
</organism>
<proteinExistence type="predicted"/>
<feature type="non-terminal residue" evidence="2">
    <location>
        <position position="1"/>
    </location>
</feature>
<sequence length="283" mass="31732">QAVDALLAVAVQAGVDAVVFTPLGAHAGAHPAEDAGDLLHKAWQAFGRHFVEARVCQEYPGQLRGGWQPFKAAVEGGRQRIRHSPLVPLKASPYVRPGWKYPKSGGAALTRATTLVMHRLQQDRVAEAKRKHEERRQHLQEARAKYKEDEAEAEADPQQELERREATLKALQFQADFARAQLLQQETRVLEEMQAVDDVRDRLEALRRAQEPAVESLREEPSIMSSGSSGSTMRNAFEEARRENWERDLAAVEEMEKQGRSTVQLYKAILSNRNSVVVRGASK</sequence>
<feature type="compositionally biased region" description="Basic and acidic residues" evidence="1">
    <location>
        <begin position="126"/>
        <end position="148"/>
    </location>
</feature>
<feature type="compositionally biased region" description="Acidic residues" evidence="1">
    <location>
        <begin position="149"/>
        <end position="159"/>
    </location>
</feature>